<sequence>MTVNGLAGWSESSFTADGKTLPVFRQGTGPGVVIVHEIPGITPTVQQFAQDVVDSGFTVVMPSLFGTPGDPMNVWTVAKSVARVCISSEFANLALNTTSPITTWLRALAADLHAELGGPGVGALGMCATGGFALAMMVDPSVVAPVLSQPSMPFAVTPARGRDLNLSPADLDSVKARVAAGCPVLGLRYSGDPAVGGRFDTLRRELGDGFVAVELPGRKHGVLTEDRDEPSVQRVLEFFHDRLDG</sequence>
<accession>A0A3N0DVA2</accession>
<dbReference type="SUPFAM" id="SSF53474">
    <property type="entry name" value="alpha/beta-Hydrolases"/>
    <property type="match status" value="1"/>
</dbReference>
<dbReference type="Gene3D" id="3.40.50.1820">
    <property type="entry name" value="alpha/beta hydrolase"/>
    <property type="match status" value="1"/>
</dbReference>
<gene>
    <name evidence="2" type="ORF">EFL95_11135</name>
</gene>
<name>A0A3N0DVA2_9ACTN</name>
<dbReference type="EMBL" id="RJSG01000002">
    <property type="protein sequence ID" value="RNL79528.1"/>
    <property type="molecule type" value="Genomic_DNA"/>
</dbReference>
<dbReference type="AlphaFoldDB" id="A0A3N0DVA2"/>
<dbReference type="OrthoDB" id="9782215at2"/>
<evidence type="ECO:0000259" key="1">
    <source>
        <dbReference type="Pfam" id="PF01738"/>
    </source>
</evidence>
<evidence type="ECO:0000313" key="2">
    <source>
        <dbReference type="EMBL" id="RNL79528.1"/>
    </source>
</evidence>
<keyword evidence="2" id="KW-0378">Hydrolase</keyword>
<comment type="caution">
    <text evidence="2">The sequence shown here is derived from an EMBL/GenBank/DDBJ whole genome shotgun (WGS) entry which is preliminary data.</text>
</comment>
<organism evidence="2 3">
    <name type="scientific">Nocardioides marmorisolisilvae</name>
    <dbReference type="NCBI Taxonomy" id="1542737"/>
    <lineage>
        <taxon>Bacteria</taxon>
        <taxon>Bacillati</taxon>
        <taxon>Actinomycetota</taxon>
        <taxon>Actinomycetes</taxon>
        <taxon>Propionibacteriales</taxon>
        <taxon>Nocardioidaceae</taxon>
        <taxon>Nocardioides</taxon>
    </lineage>
</organism>
<reference evidence="2 3" key="1">
    <citation type="submission" date="2018-11" db="EMBL/GenBank/DDBJ databases">
        <authorList>
            <person name="Li F."/>
        </authorList>
    </citation>
    <scope>NUCLEOTIDE SEQUENCE [LARGE SCALE GENOMIC DNA]</scope>
    <source>
        <strain evidence="2 3">KIS18-7</strain>
    </source>
</reference>
<keyword evidence="3" id="KW-1185">Reference proteome</keyword>
<dbReference type="InterPro" id="IPR002925">
    <property type="entry name" value="Dienelactn_hydro"/>
</dbReference>
<dbReference type="GO" id="GO:0016787">
    <property type="term" value="F:hydrolase activity"/>
    <property type="evidence" value="ECO:0007669"/>
    <property type="project" value="UniProtKB-KW"/>
</dbReference>
<evidence type="ECO:0000313" key="3">
    <source>
        <dbReference type="Proteomes" id="UP000277094"/>
    </source>
</evidence>
<feature type="domain" description="Dienelactone hydrolase" evidence="1">
    <location>
        <begin position="29"/>
        <end position="141"/>
    </location>
</feature>
<dbReference type="Pfam" id="PF01738">
    <property type="entry name" value="DLH"/>
    <property type="match status" value="1"/>
</dbReference>
<proteinExistence type="predicted"/>
<protein>
    <submittedName>
        <fullName evidence="2">Dienelactone hydrolase</fullName>
    </submittedName>
</protein>
<dbReference type="InterPro" id="IPR029058">
    <property type="entry name" value="AB_hydrolase_fold"/>
</dbReference>
<dbReference type="Proteomes" id="UP000277094">
    <property type="component" value="Unassembled WGS sequence"/>
</dbReference>